<name>A0A7J0D6H2_9ERIC</name>
<evidence type="ECO:0000313" key="3">
    <source>
        <dbReference type="EMBL" id="GFS28346.1"/>
    </source>
</evidence>
<proteinExistence type="predicted"/>
<evidence type="ECO:0000313" key="4">
    <source>
        <dbReference type="Proteomes" id="UP000585474"/>
    </source>
</evidence>
<evidence type="ECO:0000256" key="1">
    <source>
        <dbReference type="SAM" id="MobiDB-lite"/>
    </source>
</evidence>
<accession>A0A7J0D6H2</accession>
<gene>
    <name evidence="2" type="ORF">Acr_00g0001200</name>
    <name evidence="3" type="ORF">Acr_00g0001260</name>
</gene>
<dbReference type="AlphaFoldDB" id="A0A7J0D6H2"/>
<dbReference type="EMBL" id="BJWL01000040">
    <property type="protein sequence ID" value="GFS28346.1"/>
    <property type="molecule type" value="Genomic_DNA"/>
</dbReference>
<protein>
    <submittedName>
        <fullName evidence="2">Uncharacterized protein</fullName>
    </submittedName>
</protein>
<dbReference type="Proteomes" id="UP000585474">
    <property type="component" value="Unassembled WGS sequence"/>
</dbReference>
<comment type="caution">
    <text evidence="2">The sequence shown here is derived from an EMBL/GenBank/DDBJ whole genome shotgun (WGS) entry which is preliminary data.</text>
</comment>
<organism evidence="2 4">
    <name type="scientific">Actinidia rufa</name>
    <dbReference type="NCBI Taxonomy" id="165716"/>
    <lineage>
        <taxon>Eukaryota</taxon>
        <taxon>Viridiplantae</taxon>
        <taxon>Streptophyta</taxon>
        <taxon>Embryophyta</taxon>
        <taxon>Tracheophyta</taxon>
        <taxon>Spermatophyta</taxon>
        <taxon>Magnoliopsida</taxon>
        <taxon>eudicotyledons</taxon>
        <taxon>Gunneridae</taxon>
        <taxon>Pentapetalae</taxon>
        <taxon>asterids</taxon>
        <taxon>Ericales</taxon>
        <taxon>Actinidiaceae</taxon>
        <taxon>Actinidia</taxon>
    </lineage>
</organism>
<reference evidence="4" key="1">
    <citation type="submission" date="2019-07" db="EMBL/GenBank/DDBJ databases">
        <title>De Novo Assembly of kiwifruit Actinidia rufa.</title>
        <authorList>
            <person name="Sugita-Konishi S."/>
            <person name="Sato K."/>
            <person name="Mori E."/>
            <person name="Abe Y."/>
            <person name="Kisaki G."/>
            <person name="Hamano K."/>
            <person name="Suezawa K."/>
            <person name="Otani M."/>
            <person name="Fukuda T."/>
            <person name="Manabe T."/>
            <person name="Gomi K."/>
            <person name="Tabuchi M."/>
            <person name="Akimitsu K."/>
            <person name="Kataoka I."/>
        </authorList>
    </citation>
    <scope>NUCLEOTIDE SEQUENCE [LARGE SCALE GENOMIC DNA]</scope>
    <source>
        <strain evidence="4">cv. Fuchu</strain>
        <strain evidence="3">Fuchu</strain>
    </source>
</reference>
<evidence type="ECO:0000313" key="2">
    <source>
        <dbReference type="EMBL" id="GFS28332.1"/>
    </source>
</evidence>
<sequence>MSEGVDSCSGPIDPEPEQLSLEEQALREERIRTRKKECEQLAIRLKDPSLEHSRAYPEKRSSVRRALRSFPCPMERDSNPRVGNILSYLDTVSLTIGNLGGKEEKRVSVPGVAATTAESAPTLTALKLAMPTTACNRTEGKIDWILRQTWTGPRRAPLGAGFSMPILNEKDGEGVRKVDFVRAQLTPRLDSEIEKAREVEARIDFNQKYGVSTISSSSSSSLSYHRAGWLAGRQDIHSLENVFPDQGMVELSIPLPLVSHRTLSLSLESNCPCPLAFESHLDTAVEC</sequence>
<reference evidence="2" key="2">
    <citation type="submission" date="2020-08" db="EMBL/GenBank/DDBJ databases">
        <title>De Novo Assembly of kiwifruit Actinidia rufa.</title>
        <authorList>
            <person name="Sugita-Konishi S."/>
            <person name="Sato K."/>
            <person name="Mori E."/>
            <person name="Abe Y."/>
            <person name="Kisaki G."/>
            <person name="Hamano K."/>
            <person name="Suezawa K."/>
            <person name="Otani M."/>
            <person name="Fukuda T."/>
            <person name="Manabe T."/>
            <person name="Gomi K."/>
            <person name="Tabuchi M."/>
            <person name="Akimitsu K."/>
            <person name="Kataoka I."/>
        </authorList>
    </citation>
    <scope>NUCLEOTIDE SEQUENCE</scope>
    <source>
        <strain evidence="4">cv. Fuchu</strain>
        <strain evidence="2">Fuchu</strain>
    </source>
</reference>
<keyword evidence="4" id="KW-1185">Reference proteome</keyword>
<dbReference type="EMBL" id="BJWL01000039">
    <property type="protein sequence ID" value="GFS28332.1"/>
    <property type="molecule type" value="Genomic_DNA"/>
</dbReference>
<feature type="region of interest" description="Disordered" evidence="1">
    <location>
        <begin position="1"/>
        <end position="20"/>
    </location>
</feature>